<feature type="region of interest" description="Disordered" evidence="1">
    <location>
        <begin position="110"/>
        <end position="132"/>
    </location>
</feature>
<protein>
    <recommendedName>
        <fullName evidence="4">TLDc domain-containing protein</fullName>
    </recommendedName>
</protein>
<dbReference type="HOGENOM" id="CLU_706881_0_0_1"/>
<evidence type="ECO:0000313" key="2">
    <source>
        <dbReference type="EMBL" id="CAK64769.1"/>
    </source>
</evidence>
<dbReference type="Proteomes" id="UP000000600">
    <property type="component" value="Unassembled WGS sequence"/>
</dbReference>
<evidence type="ECO:0000256" key="1">
    <source>
        <dbReference type="SAM" id="MobiDB-lite"/>
    </source>
</evidence>
<dbReference type="KEGG" id="ptm:GSPATT00034246001"/>
<reference evidence="2 3" key="1">
    <citation type="journal article" date="2006" name="Nature">
        <title>Global trends of whole-genome duplications revealed by the ciliate Paramecium tetraurelia.</title>
        <authorList>
            <consortium name="Genoscope"/>
            <person name="Aury J.-M."/>
            <person name="Jaillon O."/>
            <person name="Duret L."/>
            <person name="Noel B."/>
            <person name="Jubin C."/>
            <person name="Porcel B.M."/>
            <person name="Segurens B."/>
            <person name="Daubin V."/>
            <person name="Anthouard V."/>
            <person name="Aiach N."/>
            <person name="Arnaiz O."/>
            <person name="Billaut A."/>
            <person name="Beisson J."/>
            <person name="Blanc I."/>
            <person name="Bouhouche K."/>
            <person name="Camara F."/>
            <person name="Duharcourt S."/>
            <person name="Guigo R."/>
            <person name="Gogendeau D."/>
            <person name="Katinka M."/>
            <person name="Keller A.-M."/>
            <person name="Kissmehl R."/>
            <person name="Klotz C."/>
            <person name="Koll F."/>
            <person name="Le Moue A."/>
            <person name="Lepere C."/>
            <person name="Malinsky S."/>
            <person name="Nowacki M."/>
            <person name="Nowak J.K."/>
            <person name="Plattner H."/>
            <person name="Poulain J."/>
            <person name="Ruiz F."/>
            <person name="Serrano V."/>
            <person name="Zagulski M."/>
            <person name="Dessen P."/>
            <person name="Betermier M."/>
            <person name="Weissenbach J."/>
            <person name="Scarpelli C."/>
            <person name="Schachter V."/>
            <person name="Sperling L."/>
            <person name="Meyer E."/>
            <person name="Cohen J."/>
            <person name="Wincker P."/>
        </authorList>
    </citation>
    <scope>NUCLEOTIDE SEQUENCE [LARGE SCALE GENOMIC DNA]</scope>
    <source>
        <strain evidence="2 3">Stock d4-2</strain>
    </source>
</reference>
<evidence type="ECO:0008006" key="4">
    <source>
        <dbReference type="Google" id="ProtNLM"/>
    </source>
</evidence>
<dbReference type="EMBL" id="CT868034">
    <property type="protein sequence ID" value="CAK64769.1"/>
    <property type="molecule type" value="Genomic_DNA"/>
</dbReference>
<dbReference type="RefSeq" id="XP_001432166.1">
    <property type="nucleotide sequence ID" value="XM_001432129.1"/>
</dbReference>
<dbReference type="GeneID" id="5017945"/>
<feature type="compositionally biased region" description="Basic and acidic residues" evidence="1">
    <location>
        <begin position="114"/>
        <end position="132"/>
    </location>
</feature>
<keyword evidence="3" id="KW-1185">Reference proteome</keyword>
<organism evidence="2 3">
    <name type="scientific">Paramecium tetraurelia</name>
    <dbReference type="NCBI Taxonomy" id="5888"/>
    <lineage>
        <taxon>Eukaryota</taxon>
        <taxon>Sar</taxon>
        <taxon>Alveolata</taxon>
        <taxon>Ciliophora</taxon>
        <taxon>Intramacronucleata</taxon>
        <taxon>Oligohymenophorea</taxon>
        <taxon>Peniculida</taxon>
        <taxon>Parameciidae</taxon>
        <taxon>Paramecium</taxon>
    </lineage>
</organism>
<evidence type="ECO:0000313" key="3">
    <source>
        <dbReference type="Proteomes" id="UP000000600"/>
    </source>
</evidence>
<dbReference type="AlphaFoldDB" id="A0C1V2"/>
<dbReference type="InParanoid" id="A0C1V2"/>
<accession>A0C1V2</accession>
<proteinExistence type="predicted"/>
<sequence length="391" mass="46245">MSIVQLNYKKQPIQTYEQDNQQQVVMDTLEDILLNKGETKLCFKAKKETQINVIFVQNKIIETEIPQQRQYQEQKINRNSQLSPFYIKPAPNHNYSRQYPEYIKRINFLPKGEGTQKENNELKKNQEQKEERNKLKDFVNEIQFESKEADINELQQIILAKEDIVKSLEEQKNMKYSGNQVRLSDQDKIIMLDRKFTYFQGYLTNRSKYQTLQSSILEIKIFNVTNDFELSLIKQYTQEMQERYAFYINYDEGVYGNPLKMNLSTTDTRQFLSDFIWNNGSPTWKRKPYKQVKDRVGVGDLIFLTLHHVVSNQLRPLGLCTVQSIFIIKGSLIYSSVFNLEFAYFSGLGYYCDNQQFSMFKYARYPEDGEDGYQNVDIIKVTETQICGVYL</sequence>
<name>A0C1V2_PARTE</name>
<gene>
    <name evidence="2" type="ORF">GSPATT00034246001</name>
</gene>